<sequence length="279" mass="31998">MRNSRLHEDLCSIYGDTIVKKILVGKQYSRAVRCHTLVLAAIVKHIFNVAKVNDDFKSATEDLRSEFYEMPGSMDDLVKSDEFKNSVEAIENIFEKIENNNSTCKLWITYCRMVFLPKDFIFAEKSGNWDLRVSTLEKIITFFHSTGNFNYAKSVQIYVQDFKDLPQYMDPDEYKVFTKQGYCRRVKKFFSGIFIDQTIEQTLMKRSKLKGGLFERGVTPSGIPENLSNDFGAIFMDDATPPPKTTPHGDPRVPSRESKAINEFALPENESGAIFMKTP</sequence>
<evidence type="ECO:0000313" key="3">
    <source>
        <dbReference type="Proteomes" id="UP001153636"/>
    </source>
</evidence>
<proteinExistence type="predicted"/>
<dbReference type="PANTHER" id="PTHR47018:SF3">
    <property type="entry name" value="MYCBP-ASSOCIATED PROTEIN"/>
    <property type="match status" value="1"/>
</dbReference>
<name>A0A9P0GDF6_9CUCU</name>
<keyword evidence="3" id="KW-1185">Reference proteome</keyword>
<organism evidence="2 3">
    <name type="scientific">Psylliodes chrysocephalus</name>
    <dbReference type="NCBI Taxonomy" id="3402493"/>
    <lineage>
        <taxon>Eukaryota</taxon>
        <taxon>Metazoa</taxon>
        <taxon>Ecdysozoa</taxon>
        <taxon>Arthropoda</taxon>
        <taxon>Hexapoda</taxon>
        <taxon>Insecta</taxon>
        <taxon>Pterygota</taxon>
        <taxon>Neoptera</taxon>
        <taxon>Endopterygota</taxon>
        <taxon>Coleoptera</taxon>
        <taxon>Polyphaga</taxon>
        <taxon>Cucujiformia</taxon>
        <taxon>Chrysomeloidea</taxon>
        <taxon>Chrysomelidae</taxon>
        <taxon>Galerucinae</taxon>
        <taxon>Alticini</taxon>
        <taxon>Psylliodes</taxon>
    </lineage>
</organism>
<protein>
    <submittedName>
        <fullName evidence="2">Uncharacterized protein</fullName>
    </submittedName>
</protein>
<dbReference type="OrthoDB" id="6770940at2759"/>
<dbReference type="AlphaFoldDB" id="A0A9P0GDF6"/>
<reference evidence="2" key="1">
    <citation type="submission" date="2022-01" db="EMBL/GenBank/DDBJ databases">
        <authorList>
            <person name="King R."/>
        </authorList>
    </citation>
    <scope>NUCLEOTIDE SEQUENCE</scope>
</reference>
<dbReference type="EMBL" id="OV651814">
    <property type="protein sequence ID" value="CAH1106866.1"/>
    <property type="molecule type" value="Genomic_DNA"/>
</dbReference>
<gene>
    <name evidence="2" type="ORF">PSYICH_LOCUS7667</name>
</gene>
<accession>A0A9P0GDF6</accession>
<feature type="compositionally biased region" description="Basic and acidic residues" evidence="1">
    <location>
        <begin position="247"/>
        <end position="258"/>
    </location>
</feature>
<dbReference type="Proteomes" id="UP001153636">
    <property type="component" value="Chromosome 2"/>
</dbReference>
<evidence type="ECO:0000313" key="2">
    <source>
        <dbReference type="EMBL" id="CAH1106866.1"/>
    </source>
</evidence>
<dbReference type="PANTHER" id="PTHR47018">
    <property type="entry name" value="CXC DOMAIN-CONTAINING PROTEIN-RELATED"/>
    <property type="match status" value="1"/>
</dbReference>
<feature type="region of interest" description="Disordered" evidence="1">
    <location>
        <begin position="235"/>
        <end position="258"/>
    </location>
</feature>
<evidence type="ECO:0000256" key="1">
    <source>
        <dbReference type="SAM" id="MobiDB-lite"/>
    </source>
</evidence>